<name>K0TK57_THAOC</name>
<feature type="non-terminal residue" evidence="1">
    <location>
        <position position="82"/>
    </location>
</feature>
<comment type="caution">
    <text evidence="1">The sequence shown here is derived from an EMBL/GenBank/DDBJ whole genome shotgun (WGS) entry which is preliminary data.</text>
</comment>
<reference evidence="1 2" key="1">
    <citation type="journal article" date="2012" name="Genome Biol.">
        <title>Genome and low-iron response of an oceanic diatom adapted to chronic iron limitation.</title>
        <authorList>
            <person name="Lommer M."/>
            <person name="Specht M."/>
            <person name="Roy A.S."/>
            <person name="Kraemer L."/>
            <person name="Andreson R."/>
            <person name="Gutowska M.A."/>
            <person name="Wolf J."/>
            <person name="Bergner S.V."/>
            <person name="Schilhabel M.B."/>
            <person name="Klostermeier U.C."/>
            <person name="Beiko R.G."/>
            <person name="Rosenstiel P."/>
            <person name="Hippler M."/>
            <person name="Laroche J."/>
        </authorList>
    </citation>
    <scope>NUCLEOTIDE SEQUENCE [LARGE SCALE GENOMIC DNA]</scope>
    <source>
        <strain evidence="1 2">CCMP1005</strain>
    </source>
</reference>
<organism evidence="1 2">
    <name type="scientific">Thalassiosira oceanica</name>
    <name type="common">Marine diatom</name>
    <dbReference type="NCBI Taxonomy" id="159749"/>
    <lineage>
        <taxon>Eukaryota</taxon>
        <taxon>Sar</taxon>
        <taxon>Stramenopiles</taxon>
        <taxon>Ochrophyta</taxon>
        <taxon>Bacillariophyta</taxon>
        <taxon>Coscinodiscophyceae</taxon>
        <taxon>Thalassiosirophycidae</taxon>
        <taxon>Thalassiosirales</taxon>
        <taxon>Thalassiosiraceae</taxon>
        <taxon>Thalassiosira</taxon>
    </lineage>
</organism>
<accession>K0TK57</accession>
<dbReference type="EMBL" id="AGNL01000055">
    <property type="protein sequence ID" value="EJK78070.1"/>
    <property type="molecule type" value="Genomic_DNA"/>
</dbReference>
<dbReference type="AlphaFoldDB" id="K0TK57"/>
<sequence>MEVVKGLLGTRECRFDLKLKIAGGAPCKCKEIDQEYYPPRESSIALNRDGPNFGGSVEAAQRVRKKADAIDFSEITKKRDFR</sequence>
<dbReference type="Proteomes" id="UP000266841">
    <property type="component" value="Unassembled WGS sequence"/>
</dbReference>
<evidence type="ECO:0000313" key="2">
    <source>
        <dbReference type="Proteomes" id="UP000266841"/>
    </source>
</evidence>
<evidence type="ECO:0000313" key="1">
    <source>
        <dbReference type="EMBL" id="EJK78070.1"/>
    </source>
</evidence>
<protein>
    <submittedName>
        <fullName evidence="1">Uncharacterized protein</fullName>
    </submittedName>
</protein>
<keyword evidence="2" id="KW-1185">Reference proteome</keyword>
<proteinExistence type="predicted"/>
<gene>
    <name evidence="1" type="ORF">THAOC_00050</name>
</gene>